<name>A0A7S0L4A1_9EUKA</name>
<proteinExistence type="predicted"/>
<gene>
    <name evidence="1" type="ORF">CPEL01642_LOCUS5115</name>
</gene>
<organism evidence="1">
    <name type="scientific">Coccolithus braarudii</name>
    <dbReference type="NCBI Taxonomy" id="221442"/>
    <lineage>
        <taxon>Eukaryota</taxon>
        <taxon>Haptista</taxon>
        <taxon>Haptophyta</taxon>
        <taxon>Prymnesiophyceae</taxon>
        <taxon>Coccolithales</taxon>
        <taxon>Coccolithaceae</taxon>
        <taxon>Coccolithus</taxon>
    </lineage>
</organism>
<accession>A0A7S0L4A1</accession>
<dbReference type="AlphaFoldDB" id="A0A7S0L4A1"/>
<dbReference type="EMBL" id="HBEY01010526">
    <property type="protein sequence ID" value="CAD8601784.1"/>
    <property type="molecule type" value="Transcribed_RNA"/>
</dbReference>
<protein>
    <submittedName>
        <fullName evidence="1">Uncharacterized protein</fullName>
    </submittedName>
</protein>
<sequence length="107" mass="12139">MRTQNPSCSTSGQFTRVENSLRDDGQLCADAAALIVTRLIEDRSPLIRVPAYQGPSHLLLAHGWSFAWLNPKHIVCWWKWYICKSNLLDGWQATLENRKGNVIFGPT</sequence>
<evidence type="ECO:0000313" key="1">
    <source>
        <dbReference type="EMBL" id="CAD8601784.1"/>
    </source>
</evidence>
<reference evidence="1" key="1">
    <citation type="submission" date="2021-01" db="EMBL/GenBank/DDBJ databases">
        <authorList>
            <person name="Corre E."/>
            <person name="Pelletier E."/>
            <person name="Niang G."/>
            <person name="Scheremetjew M."/>
            <person name="Finn R."/>
            <person name="Kale V."/>
            <person name="Holt S."/>
            <person name="Cochrane G."/>
            <person name="Meng A."/>
            <person name="Brown T."/>
            <person name="Cohen L."/>
        </authorList>
    </citation>
    <scope>NUCLEOTIDE SEQUENCE</scope>
    <source>
        <strain evidence="1">PLY182g</strain>
    </source>
</reference>